<evidence type="ECO:0000256" key="7">
    <source>
        <dbReference type="SAM" id="MobiDB-lite"/>
    </source>
</evidence>
<gene>
    <name evidence="11" type="ORF">DCS_05589</name>
</gene>
<dbReference type="RefSeq" id="XP_040657924.1">
    <property type="nucleotide sequence ID" value="XM_040802891.1"/>
</dbReference>
<dbReference type="PANTHER" id="PTHR31145:SF5">
    <property type="entry name" value="DUF907 DOMAIN PROTEIN (AFU_ORTHOLOGUE AFUA_2G06100)"/>
    <property type="match status" value="1"/>
</dbReference>
<evidence type="ECO:0000256" key="4">
    <source>
        <dbReference type="ARBA" id="ARBA00022729"/>
    </source>
</evidence>
<evidence type="ECO:0000313" key="12">
    <source>
        <dbReference type="Proteomes" id="UP000076580"/>
    </source>
</evidence>
<comment type="subcellular location">
    <subcellularLocation>
        <location evidence="1">Membrane</location>
        <topology evidence="1">Multi-pass membrane protein</topology>
    </subcellularLocation>
</comment>
<keyword evidence="5 8" id="KW-1133">Transmembrane helix</keyword>
<accession>A0A151GNK2</accession>
<protein>
    <submittedName>
        <fullName evidence="11">Transient receptor potential domain containing protein</fullName>
    </submittedName>
</protein>
<comment type="similarity">
    <text evidence="2">Belongs to the transient receptor potential (TRP) ion channel family.</text>
</comment>
<feature type="domain" description="ML-like" evidence="10">
    <location>
        <begin position="28"/>
        <end position="169"/>
    </location>
</feature>
<evidence type="ECO:0000256" key="1">
    <source>
        <dbReference type="ARBA" id="ARBA00004141"/>
    </source>
</evidence>
<keyword evidence="12" id="KW-1185">Reference proteome</keyword>
<evidence type="ECO:0000256" key="3">
    <source>
        <dbReference type="ARBA" id="ARBA00022692"/>
    </source>
</evidence>
<dbReference type="InterPro" id="IPR010308">
    <property type="entry name" value="TRP_C"/>
</dbReference>
<dbReference type="InParanoid" id="A0A151GNK2"/>
<name>A0A151GNK2_DRECN</name>
<feature type="transmembrane region" description="Helical" evidence="8">
    <location>
        <begin position="525"/>
        <end position="544"/>
    </location>
</feature>
<dbReference type="Pfam" id="PF06011">
    <property type="entry name" value="TRP"/>
    <property type="match status" value="1"/>
</dbReference>
<feature type="compositionally biased region" description="Low complexity" evidence="7">
    <location>
        <begin position="654"/>
        <end position="670"/>
    </location>
</feature>
<evidence type="ECO:0000256" key="2">
    <source>
        <dbReference type="ARBA" id="ARBA00010642"/>
    </source>
</evidence>
<evidence type="ECO:0000256" key="8">
    <source>
        <dbReference type="SAM" id="Phobius"/>
    </source>
</evidence>
<dbReference type="Proteomes" id="UP000076580">
    <property type="component" value="Chromosome 02"/>
</dbReference>
<dbReference type="GO" id="GO:0055085">
    <property type="term" value="P:transmembrane transport"/>
    <property type="evidence" value="ECO:0007669"/>
    <property type="project" value="TreeGrafter"/>
</dbReference>
<feature type="region of interest" description="Disordered" evidence="7">
    <location>
        <begin position="649"/>
        <end position="672"/>
    </location>
</feature>
<feature type="transmembrane region" description="Helical" evidence="8">
    <location>
        <begin position="499"/>
        <end position="519"/>
    </location>
</feature>
<feature type="chain" id="PRO_5007580826" evidence="9">
    <location>
        <begin position="27"/>
        <end position="759"/>
    </location>
</feature>
<evidence type="ECO:0000256" key="9">
    <source>
        <dbReference type="SAM" id="SignalP"/>
    </source>
</evidence>
<reference evidence="11 12" key="1">
    <citation type="journal article" date="2016" name="Sci. Rep.">
        <title>Insights into Adaptations to a Near-Obligate Nematode Endoparasitic Lifestyle from the Finished Genome of Drechmeria coniospora.</title>
        <authorList>
            <person name="Zhang L."/>
            <person name="Zhou Z."/>
            <person name="Guo Q."/>
            <person name="Fokkens L."/>
            <person name="Miskei M."/>
            <person name="Pocsi I."/>
            <person name="Zhang W."/>
            <person name="Chen M."/>
            <person name="Wang L."/>
            <person name="Sun Y."/>
            <person name="Donzelli B.G."/>
            <person name="Gibson D.M."/>
            <person name="Nelson D.R."/>
            <person name="Luo J.G."/>
            <person name="Rep M."/>
            <person name="Liu H."/>
            <person name="Yang S."/>
            <person name="Wang J."/>
            <person name="Krasnoff S.B."/>
            <person name="Xu Y."/>
            <person name="Molnar I."/>
            <person name="Lin M."/>
        </authorList>
    </citation>
    <scope>NUCLEOTIDE SEQUENCE [LARGE SCALE GENOMIC DNA]</scope>
    <source>
        <strain evidence="11 12">ARSEF 6962</strain>
    </source>
</reference>
<sequence>MARSDSAPTIRIAAVVLAFLATRTWASQILKTDGFSDCGTDASVKVEKLDISYDNNNKTVSFDVAGFSSKEQNVTAVLTVNAYGNQVYTKSFNPCDKANFVQRLCPVPTGSFAARGSQQIPSQFADMVPAIAFQVPDIAAQATLQLNSLEDGKKVVCLQSQVSNGKTANVPAVQYIAVGVAGAALVLTGASAVGAALSGGAASGGGVGTISPSFTEVLGWFQGMAMNGMLSVNYPPIYRSFTKNFAFSTGIVPWVGLQSAIDSFRASTGGNLTYNNVQYLKNATLVFADGSTASPNQGLSRARRDLTNPLALATRAIETSVGSSTNSSGSAQNSTGFQHTVKGIQAYAEQLAVPKSNIFMTALLIVAIVIAAIALGILLLKLILEFWALFGTFPQSLAGFRKHYWGSIARTITSLILILYGIWVLYCIFQFTHGDSWASKILAAVTLAIFTSILAFFSWKIWSMARKLKNQDGDTSALYEDKKIWVKYSLFYDSYKKDYWWMFVPIIAYMFAKGCVLAAGDGHGMTQAIAQLAIEAIMLILLLWSRPFERKSGNIINIVIAVVRVLSIACILVFVERFGVKQSTQTVAGVALIAVQSALTGILAILIAWNAINVCCKANPHRKRRKEMEALQRDMDNLTPLDARNSLLLGPGRSTKGSMSSTSSGLKDLSPGFSNSPERYYSMGEAMQPPPAPSGGPLYRPLTPTRLQETHNLVENAAPIGMGGPQPLLPTVERDYRGTYGRGFSSDQGNRSGYHRYNN</sequence>
<evidence type="ECO:0000259" key="10">
    <source>
        <dbReference type="SMART" id="SM01320"/>
    </source>
</evidence>
<keyword evidence="11" id="KW-0675">Receptor</keyword>
<dbReference type="InterPro" id="IPR032800">
    <property type="entry name" value="TRP_N"/>
</dbReference>
<dbReference type="GeneID" id="63718232"/>
<keyword evidence="3 8" id="KW-0812">Transmembrane</keyword>
<dbReference type="SMART" id="SM01320">
    <property type="entry name" value="TRP_N"/>
    <property type="match status" value="1"/>
</dbReference>
<proteinExistence type="inferred from homology"/>
<dbReference type="PANTHER" id="PTHR31145">
    <property type="entry name" value="INTEGRAL MEMBRANE PROTEIN (AFU_ORTHOLOGUE AFUA_7G01610)"/>
    <property type="match status" value="1"/>
</dbReference>
<keyword evidence="4 9" id="KW-0732">Signal</keyword>
<evidence type="ECO:0000256" key="5">
    <source>
        <dbReference type="ARBA" id="ARBA00022989"/>
    </source>
</evidence>
<feature type="transmembrane region" description="Helical" evidence="8">
    <location>
        <begin position="587"/>
        <end position="616"/>
    </location>
</feature>
<dbReference type="AlphaFoldDB" id="A0A151GNK2"/>
<dbReference type="EMBL" id="LAYC01000002">
    <property type="protein sequence ID" value="KYK58572.1"/>
    <property type="molecule type" value="Genomic_DNA"/>
</dbReference>
<feature type="transmembrane region" description="Helical" evidence="8">
    <location>
        <begin position="358"/>
        <end position="390"/>
    </location>
</feature>
<feature type="transmembrane region" description="Helical" evidence="8">
    <location>
        <begin position="411"/>
        <end position="431"/>
    </location>
</feature>
<dbReference type="InterPro" id="IPR040241">
    <property type="entry name" value="TRP_Flc/Pkd2-like"/>
</dbReference>
<dbReference type="GO" id="GO:0016020">
    <property type="term" value="C:membrane"/>
    <property type="evidence" value="ECO:0007669"/>
    <property type="project" value="UniProtKB-SubCell"/>
</dbReference>
<dbReference type="Pfam" id="PF14558">
    <property type="entry name" value="TRP_N"/>
    <property type="match status" value="1"/>
</dbReference>
<feature type="signal peptide" evidence="9">
    <location>
        <begin position="1"/>
        <end position="26"/>
    </location>
</feature>
<organism evidence="11 12">
    <name type="scientific">Drechmeria coniospora</name>
    <name type="common">Nematophagous fungus</name>
    <name type="synonym">Meria coniospora</name>
    <dbReference type="NCBI Taxonomy" id="98403"/>
    <lineage>
        <taxon>Eukaryota</taxon>
        <taxon>Fungi</taxon>
        <taxon>Dikarya</taxon>
        <taxon>Ascomycota</taxon>
        <taxon>Pezizomycotina</taxon>
        <taxon>Sordariomycetes</taxon>
        <taxon>Hypocreomycetidae</taxon>
        <taxon>Hypocreales</taxon>
        <taxon>Ophiocordycipitaceae</taxon>
        <taxon>Drechmeria</taxon>
    </lineage>
</organism>
<feature type="transmembrane region" description="Helical" evidence="8">
    <location>
        <begin position="437"/>
        <end position="459"/>
    </location>
</feature>
<dbReference type="GO" id="GO:0009272">
    <property type="term" value="P:fungal-type cell wall biogenesis"/>
    <property type="evidence" value="ECO:0007669"/>
    <property type="project" value="TreeGrafter"/>
</dbReference>
<feature type="region of interest" description="Disordered" evidence="7">
    <location>
        <begin position="737"/>
        <end position="759"/>
    </location>
</feature>
<feature type="transmembrane region" description="Helical" evidence="8">
    <location>
        <begin position="556"/>
        <end position="575"/>
    </location>
</feature>
<comment type="caution">
    <text evidence="11">The sequence shown here is derived from an EMBL/GenBank/DDBJ whole genome shotgun (WGS) entry which is preliminary data.</text>
</comment>
<keyword evidence="6 8" id="KW-0472">Membrane</keyword>
<dbReference type="STRING" id="98403.A0A151GNK2"/>
<evidence type="ECO:0000313" key="11">
    <source>
        <dbReference type="EMBL" id="KYK58572.1"/>
    </source>
</evidence>
<feature type="compositionally biased region" description="Polar residues" evidence="7">
    <location>
        <begin position="745"/>
        <end position="759"/>
    </location>
</feature>
<evidence type="ECO:0000256" key="6">
    <source>
        <dbReference type="ARBA" id="ARBA00023136"/>
    </source>
</evidence>